<dbReference type="SUPFAM" id="SSF56300">
    <property type="entry name" value="Metallo-dependent phosphatases"/>
    <property type="match status" value="1"/>
</dbReference>
<dbReference type="InterPro" id="IPR004843">
    <property type="entry name" value="Calcineurin-like_PHP"/>
</dbReference>
<evidence type="ECO:0000313" key="2">
    <source>
        <dbReference type="EMBL" id="GGW81292.1"/>
    </source>
</evidence>
<comment type="caution">
    <text evidence="2">The sequence shown here is derived from an EMBL/GenBank/DDBJ whole genome shotgun (WGS) entry which is preliminary data.</text>
</comment>
<sequence length="248" mass="28265">MDTDNKILFFGDTHGGFDHCADIVRQIRPQAIVFLGDIQTPYPFHEQLADIINLTEVWWIHGNHDTDTEQQYDNLFLSELKHRNLSGRVCEVAGVRIAGLGGVFRGKIWDPAKSGWNFYSPEEFIARGGFRAGWRNGVNLRHRSTIFPSEYEALLKENADVLVTHEAPSCNRFGFQVLDHLARHLGVHTHFHGHHHDNYDYSAHYVRMGFCTYSVGYRGVTALDGRIILPGEMDGLHENRVARIMHGS</sequence>
<keyword evidence="3" id="KW-1185">Reference proteome</keyword>
<dbReference type="CDD" id="cd00838">
    <property type="entry name" value="MPP_superfamily"/>
    <property type="match status" value="1"/>
</dbReference>
<dbReference type="AlphaFoldDB" id="A0A918JIN2"/>
<accession>A0A918JIN2</accession>
<gene>
    <name evidence="2" type="ORF">GCM10011450_08930</name>
</gene>
<dbReference type="Proteomes" id="UP000608345">
    <property type="component" value="Unassembled WGS sequence"/>
</dbReference>
<feature type="domain" description="Calcineurin-like phosphoesterase" evidence="1">
    <location>
        <begin position="6"/>
        <end position="197"/>
    </location>
</feature>
<dbReference type="GO" id="GO:0016787">
    <property type="term" value="F:hydrolase activity"/>
    <property type="evidence" value="ECO:0007669"/>
    <property type="project" value="InterPro"/>
</dbReference>
<organism evidence="2 3">
    <name type="scientific">Advenella faeciporci</name>
    <dbReference type="NCBI Taxonomy" id="797535"/>
    <lineage>
        <taxon>Bacteria</taxon>
        <taxon>Pseudomonadati</taxon>
        <taxon>Pseudomonadota</taxon>
        <taxon>Betaproteobacteria</taxon>
        <taxon>Burkholderiales</taxon>
        <taxon>Alcaligenaceae</taxon>
    </lineage>
</organism>
<evidence type="ECO:0000259" key="1">
    <source>
        <dbReference type="Pfam" id="PF00149"/>
    </source>
</evidence>
<dbReference type="Pfam" id="PF00149">
    <property type="entry name" value="Metallophos"/>
    <property type="match status" value="1"/>
</dbReference>
<evidence type="ECO:0000313" key="3">
    <source>
        <dbReference type="Proteomes" id="UP000608345"/>
    </source>
</evidence>
<reference evidence="2" key="1">
    <citation type="journal article" date="2014" name="Int. J. Syst. Evol. Microbiol.">
        <title>Complete genome sequence of Corynebacterium casei LMG S-19264T (=DSM 44701T), isolated from a smear-ripened cheese.</title>
        <authorList>
            <consortium name="US DOE Joint Genome Institute (JGI-PGF)"/>
            <person name="Walter F."/>
            <person name="Albersmeier A."/>
            <person name="Kalinowski J."/>
            <person name="Ruckert C."/>
        </authorList>
    </citation>
    <scope>NUCLEOTIDE SEQUENCE</scope>
    <source>
        <strain evidence="2">KCTC 23732</strain>
    </source>
</reference>
<dbReference type="RefSeq" id="WP_189384254.1">
    <property type="nucleotide sequence ID" value="NZ_BAABFY010000056.1"/>
</dbReference>
<dbReference type="InterPro" id="IPR029052">
    <property type="entry name" value="Metallo-depent_PP-like"/>
</dbReference>
<dbReference type="Gene3D" id="3.60.21.10">
    <property type="match status" value="1"/>
</dbReference>
<proteinExistence type="predicted"/>
<name>A0A918JIN2_9BURK</name>
<reference evidence="2" key="2">
    <citation type="submission" date="2020-09" db="EMBL/GenBank/DDBJ databases">
        <authorList>
            <person name="Sun Q."/>
            <person name="Kim S."/>
        </authorList>
    </citation>
    <scope>NUCLEOTIDE SEQUENCE</scope>
    <source>
        <strain evidence="2">KCTC 23732</strain>
    </source>
</reference>
<protein>
    <recommendedName>
        <fullName evidence="1">Calcineurin-like phosphoesterase domain-containing protein</fullName>
    </recommendedName>
</protein>
<dbReference type="EMBL" id="BMYS01000004">
    <property type="protein sequence ID" value="GGW81292.1"/>
    <property type="molecule type" value="Genomic_DNA"/>
</dbReference>